<evidence type="ECO:0000256" key="5">
    <source>
        <dbReference type="ARBA" id="ARBA00022840"/>
    </source>
</evidence>
<evidence type="ECO:0000256" key="7">
    <source>
        <dbReference type="ARBA" id="ARBA00023029"/>
    </source>
</evidence>
<dbReference type="PRINTS" id="PR01159">
    <property type="entry name" value="DNAGYRASEB"/>
</dbReference>
<comment type="similarity">
    <text evidence="2 10">Belongs to the type II topoisomerase GyrB family.</text>
</comment>
<comment type="function">
    <text evidence="10">A type II topoisomerase that negatively supercoils closed circular double-stranded (ds) DNA in an ATP-dependent manner to modulate DNA topology and maintain chromosomes in an underwound state. Negative supercoiling favors strand separation, and DNA replication, transcription, recombination and repair, all of which involve strand separation. Also able to catalyze the interconversion of other topological isomers of dsDNA rings, including catenanes and knotted rings. Type II topoisomerases break and join 2 DNA strands simultaneously in an ATP-dependent manner.</text>
</comment>
<dbReference type="PROSITE" id="PS00177">
    <property type="entry name" value="TOPOISOMERASE_II"/>
    <property type="match status" value="1"/>
</dbReference>
<dbReference type="PANTHER" id="PTHR45866:SF1">
    <property type="entry name" value="DNA GYRASE SUBUNIT B, MITOCHONDRIAL"/>
    <property type="match status" value="1"/>
</dbReference>
<name>A0A7W0C6A9_9BACT</name>
<dbReference type="InterPro" id="IPR011557">
    <property type="entry name" value="GyrB"/>
</dbReference>
<dbReference type="PRINTS" id="PR00418">
    <property type="entry name" value="TPI2FAMILY"/>
</dbReference>
<evidence type="ECO:0000256" key="4">
    <source>
        <dbReference type="ARBA" id="ARBA00022741"/>
    </source>
</evidence>
<evidence type="ECO:0000256" key="3">
    <source>
        <dbReference type="ARBA" id="ARBA00022723"/>
    </source>
</evidence>
<dbReference type="InterPro" id="IPR018522">
    <property type="entry name" value="TopoIIA_CS"/>
</dbReference>
<dbReference type="Pfam" id="PF00986">
    <property type="entry name" value="DNA_gyraseB_C"/>
    <property type="match status" value="1"/>
</dbReference>
<proteinExistence type="inferred from homology"/>
<dbReference type="CDD" id="cd00822">
    <property type="entry name" value="TopoII_Trans_DNA_gyrase"/>
    <property type="match status" value="1"/>
</dbReference>
<reference evidence="12 13" key="1">
    <citation type="submission" date="2020-07" db="EMBL/GenBank/DDBJ databases">
        <title>Genomic Encyclopedia of Type Strains, Phase IV (KMG-IV): sequencing the most valuable type-strain genomes for metagenomic binning, comparative biology and taxonomic classification.</title>
        <authorList>
            <person name="Goeker M."/>
        </authorList>
    </citation>
    <scope>NUCLEOTIDE SEQUENCE [LARGE SCALE GENOMIC DNA]</scope>
    <source>
        <strain evidence="12 13">DSM 17721</strain>
    </source>
</reference>
<comment type="subcellular location">
    <subcellularLocation>
        <location evidence="10">Cytoplasm</location>
    </subcellularLocation>
</comment>
<dbReference type="GO" id="GO:0005524">
    <property type="term" value="F:ATP binding"/>
    <property type="evidence" value="ECO:0007669"/>
    <property type="project" value="UniProtKB-UniRule"/>
</dbReference>
<feature type="binding site" evidence="10">
    <location>
        <position position="424"/>
    </location>
    <ligand>
        <name>Mg(2+)</name>
        <dbReference type="ChEBI" id="CHEBI:18420"/>
        <label>1</label>
        <note>catalytic</note>
    </ligand>
</feature>
<dbReference type="CDD" id="cd16928">
    <property type="entry name" value="HATPase_GyrB-like"/>
    <property type="match status" value="1"/>
</dbReference>
<dbReference type="AlphaFoldDB" id="A0A7W0C6A9"/>
<organism evidence="12 13">
    <name type="scientific">Desulfosalsimonas propionicica</name>
    <dbReference type="NCBI Taxonomy" id="332175"/>
    <lineage>
        <taxon>Bacteria</taxon>
        <taxon>Pseudomonadati</taxon>
        <taxon>Thermodesulfobacteriota</taxon>
        <taxon>Desulfobacteria</taxon>
        <taxon>Desulfobacterales</taxon>
        <taxon>Desulfosalsimonadaceae</taxon>
        <taxon>Desulfosalsimonas</taxon>
    </lineage>
</organism>
<evidence type="ECO:0000256" key="6">
    <source>
        <dbReference type="ARBA" id="ARBA00022842"/>
    </source>
</evidence>
<dbReference type="InterPro" id="IPR020568">
    <property type="entry name" value="Ribosomal_Su5_D2-typ_SF"/>
</dbReference>
<dbReference type="RefSeq" id="WP_181549648.1">
    <property type="nucleotide sequence ID" value="NZ_JACDUS010000001.1"/>
</dbReference>
<dbReference type="InterPro" id="IPR003594">
    <property type="entry name" value="HATPase_dom"/>
</dbReference>
<keyword evidence="5 10" id="KW-0067">ATP-binding</keyword>
<protein>
    <recommendedName>
        <fullName evidence="10">DNA gyrase subunit B</fullName>
        <ecNumber evidence="10">5.6.2.2</ecNumber>
    </recommendedName>
</protein>
<dbReference type="InterPro" id="IPR002288">
    <property type="entry name" value="DNA_gyrase_B_C"/>
</dbReference>
<dbReference type="GO" id="GO:0006265">
    <property type="term" value="P:DNA topological change"/>
    <property type="evidence" value="ECO:0007669"/>
    <property type="project" value="UniProtKB-UniRule"/>
</dbReference>
<dbReference type="InterPro" id="IPR000565">
    <property type="entry name" value="Topo_IIA_B"/>
</dbReference>
<sequence length="819" mass="92729">MTEPNYTYDHNSINVLKGLQAVRMRPSMYIGNVDFQGLHHLVYEIVDNSIDEAMAGYCDTIWVTVHTDKSVSVEDNGRGIPVGMHKSENMPALEVVLTKLHAGGKFDHDSYKVSGGLHGVGVSVVNALSAVLEVWVYKEGKIYYQSYSGGDKTSELQVIGDTEKTGTLIRFKPDTQILTTDEFDYNTLNRRLRELAFLNKGIRIVLEDERGDEKEEFCYQGGIAEFVEYLNRRHTAVHEPIFVEGEKSDIQVEIAIQYNDTYNEKIFSFANNINTIEGGFHLIGFKTGLTRTLNQYVAASDAGKKAKAKITGDDVREGLTAVISVRIMSPQFEGQTKTKLGNSEVKGIVESLIHEKFSIFLEENPSIAKKIIGKAVDAARARDAAKRARDMARSKGSLLDSTLPGKLADCQESRPELRELFIVEGDSAGGSAKQGRDRKTQAILPLKGKILNVEKARFDKLLRSEEIKNMITALGTGIGSEEYDISKIKYHKIIIMTDADVDGSHIRTLLLTFFYRQMPELIEKGYLYIAQPPLFKLSRGKKDNYLKDEKEYTENILRRACDEKYIKARIQSSEDAVLTGHRFYLLVTSMAEYLTMLGRLQRHGIYAELVETMIRTGISDKTHMQDQGRVAHLRSILEQGGFTVGEPEWNEERNVFELLVYPKQADEMEQMFSDISEKKQITVKIGRSLVHSKDYQKALTLYEEIEPYDGDEFEIYQAGEEDRKKSEPVVVKTKEALIHYLMEEGKKGLSIQRYKGLGEMNPDQLWATTMNPETRTLLQVNVENIVDTDDIFTILMGDEVEPRRNFIQNNALEVSMLDI</sequence>
<dbReference type="PROSITE" id="PS50880">
    <property type="entry name" value="TOPRIM"/>
    <property type="match status" value="1"/>
</dbReference>
<feature type="binding site" evidence="10">
    <location>
        <position position="498"/>
    </location>
    <ligand>
        <name>Mg(2+)</name>
        <dbReference type="ChEBI" id="CHEBI:18420"/>
        <label>2</label>
    </ligand>
</feature>
<dbReference type="NCBIfam" id="TIGR01059">
    <property type="entry name" value="gyrB"/>
    <property type="match status" value="1"/>
</dbReference>
<keyword evidence="4 10" id="KW-0547">Nucleotide-binding</keyword>
<dbReference type="GO" id="GO:0006261">
    <property type="term" value="P:DNA-templated DNA replication"/>
    <property type="evidence" value="ECO:0007669"/>
    <property type="project" value="UniProtKB-UniRule"/>
</dbReference>
<comment type="cofactor">
    <cofactor evidence="10">
        <name>Mg(2+)</name>
        <dbReference type="ChEBI" id="CHEBI:18420"/>
    </cofactor>
    <cofactor evidence="10">
        <name>Mn(2+)</name>
        <dbReference type="ChEBI" id="CHEBI:29035"/>
    </cofactor>
    <cofactor evidence="10">
        <name>Ca(2+)</name>
        <dbReference type="ChEBI" id="CHEBI:29108"/>
    </cofactor>
    <text evidence="10">Binds two Mg(2+) per subunit. The magnesium ions form salt bridges with both the protein and the DNA. Can also accept other divalent metal cations, such as Mn(2+) or Ca(2+).</text>
</comment>
<dbReference type="PANTHER" id="PTHR45866">
    <property type="entry name" value="DNA GYRASE/TOPOISOMERASE SUBUNIT B"/>
    <property type="match status" value="1"/>
</dbReference>
<dbReference type="GO" id="GO:0003677">
    <property type="term" value="F:DNA binding"/>
    <property type="evidence" value="ECO:0007669"/>
    <property type="project" value="UniProtKB-KW"/>
</dbReference>
<dbReference type="EC" id="5.6.2.2" evidence="10"/>
<dbReference type="Pfam" id="PF01751">
    <property type="entry name" value="Toprim"/>
    <property type="match status" value="1"/>
</dbReference>
<dbReference type="FunFam" id="3.40.50.670:FF:000001">
    <property type="entry name" value="DNA topoisomerase 2"/>
    <property type="match status" value="1"/>
</dbReference>
<dbReference type="NCBIfam" id="NF004189">
    <property type="entry name" value="PRK05644.1"/>
    <property type="match status" value="1"/>
</dbReference>
<dbReference type="SUPFAM" id="SSF54211">
    <property type="entry name" value="Ribosomal protein S5 domain 2-like"/>
    <property type="match status" value="1"/>
</dbReference>
<dbReference type="InterPro" id="IPR013506">
    <property type="entry name" value="Topo_IIA_bsu_dom2"/>
</dbReference>
<dbReference type="InterPro" id="IPR036890">
    <property type="entry name" value="HATPase_C_sf"/>
</dbReference>
<evidence type="ECO:0000256" key="2">
    <source>
        <dbReference type="ARBA" id="ARBA00010708"/>
    </source>
</evidence>
<dbReference type="InterPro" id="IPR014721">
    <property type="entry name" value="Ribsml_uS5_D2-typ_fold_subgr"/>
</dbReference>
<evidence type="ECO:0000256" key="9">
    <source>
        <dbReference type="ARBA" id="ARBA00023235"/>
    </source>
</evidence>
<keyword evidence="6 10" id="KW-0460">Magnesium</keyword>
<dbReference type="GO" id="GO:0005694">
    <property type="term" value="C:chromosome"/>
    <property type="evidence" value="ECO:0007669"/>
    <property type="project" value="InterPro"/>
</dbReference>
<evidence type="ECO:0000256" key="8">
    <source>
        <dbReference type="ARBA" id="ARBA00023125"/>
    </source>
</evidence>
<dbReference type="GO" id="GO:0005737">
    <property type="term" value="C:cytoplasm"/>
    <property type="evidence" value="ECO:0007669"/>
    <property type="project" value="UniProtKB-SubCell"/>
</dbReference>
<evidence type="ECO:0000259" key="11">
    <source>
        <dbReference type="PROSITE" id="PS50880"/>
    </source>
</evidence>
<feature type="domain" description="Toprim" evidence="11">
    <location>
        <begin position="418"/>
        <end position="533"/>
    </location>
</feature>
<dbReference type="CDD" id="cd03366">
    <property type="entry name" value="TOPRIM_TopoIIA_GyrB"/>
    <property type="match status" value="1"/>
</dbReference>
<keyword evidence="10" id="KW-0963">Cytoplasm</keyword>
<dbReference type="NCBIfam" id="NF011501">
    <property type="entry name" value="PRK14939.1"/>
    <property type="match status" value="1"/>
</dbReference>
<evidence type="ECO:0000256" key="10">
    <source>
        <dbReference type="HAMAP-Rule" id="MF_01898"/>
    </source>
</evidence>
<comment type="catalytic activity">
    <reaction evidence="1 10">
        <text>ATP-dependent breakage, passage and rejoining of double-stranded DNA.</text>
        <dbReference type="EC" id="5.6.2.2"/>
    </reaction>
</comment>
<dbReference type="GO" id="GO:0003918">
    <property type="term" value="F:DNA topoisomerase type II (double strand cut, ATP-hydrolyzing) activity"/>
    <property type="evidence" value="ECO:0007669"/>
    <property type="project" value="UniProtKB-UniRule"/>
</dbReference>
<keyword evidence="3 10" id="KW-0479">Metal-binding</keyword>
<dbReference type="Pfam" id="PF02518">
    <property type="entry name" value="HATPase_c"/>
    <property type="match status" value="1"/>
</dbReference>
<evidence type="ECO:0000313" key="13">
    <source>
        <dbReference type="Proteomes" id="UP000525298"/>
    </source>
</evidence>
<dbReference type="InterPro" id="IPR001241">
    <property type="entry name" value="Topo_IIA"/>
</dbReference>
<comment type="miscellaneous">
    <text evidence="10">Few gyrases are as efficient as E.coli at forming negative supercoils. Not all organisms have 2 type II topoisomerases; in organisms with a single type II topoisomerase this enzyme also has to decatenate newly replicated chromosomes.</text>
</comment>
<keyword evidence="13" id="KW-1185">Reference proteome</keyword>
<dbReference type="Gene3D" id="3.30.565.10">
    <property type="entry name" value="Histidine kinase-like ATPase, C-terminal domain"/>
    <property type="match status" value="1"/>
</dbReference>
<keyword evidence="8" id="KW-0238">DNA-binding</keyword>
<dbReference type="SMART" id="SM00387">
    <property type="entry name" value="HATPase_c"/>
    <property type="match status" value="1"/>
</dbReference>
<dbReference type="FunFam" id="3.30.565.10:FF:000002">
    <property type="entry name" value="DNA gyrase subunit B"/>
    <property type="match status" value="1"/>
</dbReference>
<gene>
    <name evidence="10" type="primary">gyrB</name>
    <name evidence="12" type="ORF">HNR65_000276</name>
</gene>
<keyword evidence="7 10" id="KW-0799">Topoisomerase</keyword>
<dbReference type="InterPro" id="IPR013760">
    <property type="entry name" value="Topo_IIA-like_dom_sf"/>
</dbReference>
<dbReference type="Gene3D" id="3.40.50.670">
    <property type="match status" value="2"/>
</dbReference>
<comment type="caution">
    <text evidence="12">The sequence shown here is derived from an EMBL/GenBank/DDBJ whole genome shotgun (WGS) entry which is preliminary data.</text>
</comment>
<accession>A0A7W0C6A9</accession>
<dbReference type="Gene3D" id="3.30.230.10">
    <property type="match status" value="1"/>
</dbReference>
<dbReference type="HAMAP" id="MF_01898">
    <property type="entry name" value="GyrB"/>
    <property type="match status" value="1"/>
</dbReference>
<feature type="site" description="Interaction with DNA" evidence="10">
    <location>
        <position position="452"/>
    </location>
</feature>
<feature type="binding site" evidence="10">
    <location>
        <position position="498"/>
    </location>
    <ligand>
        <name>Mg(2+)</name>
        <dbReference type="ChEBI" id="CHEBI:18420"/>
        <label>1</label>
        <note>catalytic</note>
    </ligand>
</feature>
<dbReference type="EMBL" id="JACDUS010000001">
    <property type="protein sequence ID" value="MBA2879969.1"/>
    <property type="molecule type" value="Genomic_DNA"/>
</dbReference>
<keyword evidence="9 10" id="KW-0413">Isomerase</keyword>
<evidence type="ECO:0000313" key="12">
    <source>
        <dbReference type="EMBL" id="MBA2879969.1"/>
    </source>
</evidence>
<evidence type="ECO:0000256" key="1">
    <source>
        <dbReference type="ARBA" id="ARBA00000185"/>
    </source>
</evidence>
<dbReference type="GO" id="GO:0046872">
    <property type="term" value="F:metal ion binding"/>
    <property type="evidence" value="ECO:0007669"/>
    <property type="project" value="UniProtKB-KW"/>
</dbReference>
<dbReference type="SUPFAM" id="SSF56719">
    <property type="entry name" value="Type II DNA topoisomerase"/>
    <property type="match status" value="1"/>
</dbReference>
<dbReference type="SMART" id="SM00433">
    <property type="entry name" value="TOP2c"/>
    <property type="match status" value="1"/>
</dbReference>
<comment type="subunit">
    <text evidence="10">Heterotetramer, composed of two GyrA and two GyrB chains. In the heterotetramer, GyrA contains the active site tyrosine that forms a transient covalent intermediate with DNA, while GyrB binds cofactors and catalyzes ATP hydrolysis.</text>
</comment>
<dbReference type="InterPro" id="IPR006171">
    <property type="entry name" value="TOPRIM_dom"/>
</dbReference>
<dbReference type="InterPro" id="IPR013759">
    <property type="entry name" value="Topo_IIA_B_C"/>
</dbReference>
<feature type="site" description="Interaction with DNA" evidence="10">
    <location>
        <position position="449"/>
    </location>
</feature>
<dbReference type="FunFam" id="3.30.230.10:FF:000005">
    <property type="entry name" value="DNA gyrase subunit B"/>
    <property type="match status" value="1"/>
</dbReference>
<dbReference type="Pfam" id="PF00204">
    <property type="entry name" value="DNA_gyraseB"/>
    <property type="match status" value="1"/>
</dbReference>
<dbReference type="SUPFAM" id="SSF55874">
    <property type="entry name" value="ATPase domain of HSP90 chaperone/DNA topoisomerase II/histidine kinase"/>
    <property type="match status" value="1"/>
</dbReference>
<feature type="binding site" evidence="10">
    <location>
        <position position="500"/>
    </location>
    <ligand>
        <name>Mg(2+)</name>
        <dbReference type="ChEBI" id="CHEBI:18420"/>
        <label>2</label>
    </ligand>
</feature>
<dbReference type="Proteomes" id="UP000525298">
    <property type="component" value="Unassembled WGS sequence"/>
</dbReference>
<dbReference type="InterPro" id="IPR034160">
    <property type="entry name" value="TOPRIM_GyrB"/>
</dbReference>